<gene>
    <name evidence="4" type="ORF">A3F00_04585</name>
</gene>
<evidence type="ECO:0000256" key="1">
    <source>
        <dbReference type="SAM" id="MobiDB-lite"/>
    </source>
</evidence>
<keyword evidence="2" id="KW-0472">Membrane</keyword>
<feature type="region of interest" description="Disordered" evidence="1">
    <location>
        <begin position="218"/>
        <end position="283"/>
    </location>
</feature>
<keyword evidence="2" id="KW-0812">Transmembrane</keyword>
<organism evidence="4 5">
    <name type="scientific">Candidatus Daviesbacteria bacterium RIFCSPHIGHO2_12_FULL_37_11</name>
    <dbReference type="NCBI Taxonomy" id="1797777"/>
    <lineage>
        <taxon>Bacteria</taxon>
        <taxon>Candidatus Daviesiibacteriota</taxon>
    </lineage>
</organism>
<dbReference type="Gene3D" id="2.60.120.1440">
    <property type="match status" value="1"/>
</dbReference>
<sequence>MHKVNRLVIVGIVVMLAITGFFFWVQKTSAEIGNIQVYEGNAEIIGDDKTSDAKTGQTVKIKDTIRVSGGSKVAIALKDSSVIRLDENTEVEIGQLSYQGQKIKDATFKLTAGRLWSRVAPLEQNGDFEVETPTVVASVRGTSFNTTSIQKITGVYVYKKKVDVRLKKINETQTVPESLVLRMRNENIGEDFKKGPQIPDPKYFDDWIKFNQEEDNKICKDNPKTPGCENEDLSLSPTPSQTPTPSPTYFPTVKPTLYKSPFPTQKPTSTPTPKPSPTPTPIPKKVVNFQISHDTQNDCYTSCQFSALAYFDNNPNKSVNVTKDTKWSIKSPANGSISAYGYYTQGKTKGDTIIGSYGITSANHSIPSYTTPSIL</sequence>
<feature type="domain" description="FecR protein" evidence="3">
    <location>
        <begin position="63"/>
        <end position="159"/>
    </location>
</feature>
<dbReference type="EMBL" id="MFDE01000038">
    <property type="protein sequence ID" value="OGE37699.1"/>
    <property type="molecule type" value="Genomic_DNA"/>
</dbReference>
<evidence type="ECO:0000313" key="4">
    <source>
        <dbReference type="EMBL" id="OGE37699.1"/>
    </source>
</evidence>
<reference evidence="4 5" key="1">
    <citation type="journal article" date="2016" name="Nat. Commun.">
        <title>Thousands of microbial genomes shed light on interconnected biogeochemical processes in an aquifer system.</title>
        <authorList>
            <person name="Anantharaman K."/>
            <person name="Brown C.T."/>
            <person name="Hug L.A."/>
            <person name="Sharon I."/>
            <person name="Castelle C.J."/>
            <person name="Probst A.J."/>
            <person name="Thomas B.C."/>
            <person name="Singh A."/>
            <person name="Wilkins M.J."/>
            <person name="Karaoz U."/>
            <person name="Brodie E.L."/>
            <person name="Williams K.H."/>
            <person name="Hubbard S.S."/>
            <person name="Banfield J.F."/>
        </authorList>
    </citation>
    <scope>NUCLEOTIDE SEQUENCE [LARGE SCALE GENOMIC DNA]</scope>
</reference>
<evidence type="ECO:0000313" key="5">
    <source>
        <dbReference type="Proteomes" id="UP000176527"/>
    </source>
</evidence>
<dbReference type="PANTHER" id="PTHR38731:SF1">
    <property type="entry name" value="FECR PROTEIN DOMAIN-CONTAINING PROTEIN"/>
    <property type="match status" value="1"/>
</dbReference>
<feature type="compositionally biased region" description="Pro residues" evidence="1">
    <location>
        <begin position="270"/>
        <end position="282"/>
    </location>
</feature>
<evidence type="ECO:0000256" key="2">
    <source>
        <dbReference type="SAM" id="Phobius"/>
    </source>
</evidence>
<comment type="caution">
    <text evidence="4">The sequence shown here is derived from an EMBL/GenBank/DDBJ whole genome shotgun (WGS) entry which is preliminary data.</text>
</comment>
<dbReference type="PANTHER" id="PTHR38731">
    <property type="entry name" value="LIPL45-RELATED LIPOPROTEIN-RELATED"/>
    <property type="match status" value="1"/>
</dbReference>
<dbReference type="AlphaFoldDB" id="A0A1F5K9W8"/>
<feature type="transmembrane region" description="Helical" evidence="2">
    <location>
        <begin position="7"/>
        <end position="25"/>
    </location>
</feature>
<proteinExistence type="predicted"/>
<name>A0A1F5K9W8_9BACT</name>
<dbReference type="InterPro" id="IPR006860">
    <property type="entry name" value="FecR"/>
</dbReference>
<evidence type="ECO:0000259" key="3">
    <source>
        <dbReference type="Pfam" id="PF04773"/>
    </source>
</evidence>
<keyword evidence="2" id="KW-1133">Transmembrane helix</keyword>
<protein>
    <recommendedName>
        <fullName evidence="3">FecR protein domain-containing protein</fullName>
    </recommendedName>
</protein>
<feature type="compositionally biased region" description="Low complexity" evidence="1">
    <location>
        <begin position="259"/>
        <end position="269"/>
    </location>
</feature>
<dbReference type="Proteomes" id="UP000176527">
    <property type="component" value="Unassembled WGS sequence"/>
</dbReference>
<accession>A0A1F5K9W8</accession>
<dbReference type="Pfam" id="PF04773">
    <property type="entry name" value="FecR"/>
    <property type="match status" value="1"/>
</dbReference>